<organism evidence="1">
    <name type="scientific">Caldiarchaeum subterraneum</name>
    <dbReference type="NCBI Taxonomy" id="311458"/>
    <lineage>
        <taxon>Archaea</taxon>
        <taxon>Nitrososphaerota</taxon>
        <taxon>Candidatus Caldarchaeales</taxon>
        <taxon>Candidatus Caldarchaeaceae</taxon>
        <taxon>Candidatus Caldarchaeum</taxon>
    </lineage>
</organism>
<name>A0A7J3G559_CALS0</name>
<evidence type="ECO:0000313" key="1">
    <source>
        <dbReference type="EMBL" id="HGL40917.1"/>
    </source>
</evidence>
<gene>
    <name evidence="1" type="ORF">ENU43_04545</name>
</gene>
<sequence>MVFDRLVDNSLRYARGAQAYSERGVFDLFVMSSLLSHEERLRMLEKMLNVGMTVDGRLRMVFGCAGCPSLWL</sequence>
<comment type="caution">
    <text evidence="1">The sequence shown here is derived from an EMBL/GenBank/DDBJ whole genome shotgun (WGS) entry which is preliminary data.</text>
</comment>
<protein>
    <submittedName>
        <fullName evidence="1">Uncharacterized protein</fullName>
    </submittedName>
</protein>
<reference evidence="1" key="1">
    <citation type="journal article" date="2020" name="mSystems">
        <title>Genome- and Community-Level Interaction Insights into Carbon Utilization and Element Cycling Functions of Hydrothermarchaeota in Hydrothermal Sediment.</title>
        <authorList>
            <person name="Zhou Z."/>
            <person name="Liu Y."/>
            <person name="Xu W."/>
            <person name="Pan J."/>
            <person name="Luo Z.H."/>
            <person name="Li M."/>
        </authorList>
    </citation>
    <scope>NUCLEOTIDE SEQUENCE [LARGE SCALE GENOMIC DNA]</scope>
    <source>
        <strain evidence="1">SpSt-669</strain>
    </source>
</reference>
<dbReference type="EMBL" id="DTCM01000060">
    <property type="protein sequence ID" value="HGL40917.1"/>
    <property type="molecule type" value="Genomic_DNA"/>
</dbReference>
<proteinExistence type="predicted"/>
<dbReference type="AlphaFoldDB" id="A0A7J3G559"/>
<accession>A0A7J3G559</accession>